<evidence type="ECO:0000259" key="9">
    <source>
        <dbReference type="Pfam" id="PF05922"/>
    </source>
</evidence>
<dbReference type="GO" id="GO:0006508">
    <property type="term" value="P:proteolysis"/>
    <property type="evidence" value="ECO:0007669"/>
    <property type="project" value="UniProtKB-KW"/>
</dbReference>
<name>A0A9P8VSC6_9HYPO</name>
<feature type="active site" description="Charge relay system" evidence="6">
    <location>
        <position position="136"/>
    </location>
</feature>
<protein>
    <submittedName>
        <fullName evidence="10">Alkaline serine protease</fullName>
    </submittedName>
</protein>
<reference evidence="10 11" key="1">
    <citation type="journal article" date="2021" name="Nat. Commun.">
        <title>Genetic determinants of endophytism in the Arabidopsis root mycobiome.</title>
        <authorList>
            <person name="Mesny F."/>
            <person name="Miyauchi S."/>
            <person name="Thiergart T."/>
            <person name="Pickel B."/>
            <person name="Atanasova L."/>
            <person name="Karlsson M."/>
            <person name="Huettel B."/>
            <person name="Barry K.W."/>
            <person name="Haridas S."/>
            <person name="Chen C."/>
            <person name="Bauer D."/>
            <person name="Andreopoulos W."/>
            <person name="Pangilinan J."/>
            <person name="LaButti K."/>
            <person name="Riley R."/>
            <person name="Lipzen A."/>
            <person name="Clum A."/>
            <person name="Drula E."/>
            <person name="Henrissat B."/>
            <person name="Kohler A."/>
            <person name="Grigoriev I.V."/>
            <person name="Martin F.M."/>
            <person name="Hacquard S."/>
        </authorList>
    </citation>
    <scope>NUCLEOTIDE SEQUENCE [LARGE SCALE GENOMIC DNA]</scope>
    <source>
        <strain evidence="10 11">MPI-CAGE-CH-0241</strain>
    </source>
</reference>
<dbReference type="InterPro" id="IPR022398">
    <property type="entry name" value="Peptidase_S8_His-AS"/>
</dbReference>
<feature type="domain" description="Inhibitor I9" evidence="9">
    <location>
        <begin position="14"/>
        <end position="83"/>
    </location>
</feature>
<feature type="active site" description="Charge relay system" evidence="6">
    <location>
        <position position="171"/>
    </location>
</feature>
<dbReference type="InterPro" id="IPR000209">
    <property type="entry name" value="Peptidase_S8/S53_dom"/>
</dbReference>
<evidence type="ECO:0000313" key="11">
    <source>
        <dbReference type="Proteomes" id="UP000777438"/>
    </source>
</evidence>
<gene>
    <name evidence="10" type="ORF">B0T10DRAFT_585402</name>
</gene>
<dbReference type="OrthoDB" id="206201at2759"/>
<dbReference type="EMBL" id="JAGPYM010000035">
    <property type="protein sequence ID" value="KAH6876345.1"/>
    <property type="molecule type" value="Genomic_DNA"/>
</dbReference>
<evidence type="ECO:0000256" key="4">
    <source>
        <dbReference type="ARBA" id="ARBA00022801"/>
    </source>
</evidence>
<keyword evidence="3" id="KW-0732">Signal</keyword>
<sequence length="387" mass="41369">MATTTGDVVPGSWVVFLKPHLSADGKAAHLESIQAMTRDPDKSFSCEAHYEFDLDEFRGYSGKFDLRTKEDIEKMDGVLSIEPVRYFRHCQLVSQPNTPWGLERISQPRKVQQNAPYHYRYRDDAAGQNTIAYIIDTGINASHVEFEGRASPGPKFVTSTPPASDGDVWGHGTHVAGIVGSRAYGVAKKVQIISIKVFSDITSGARTDDIIKALEWIVSDARARGKKAAVNMSLGGLISPALNAAVAATVRSGIVVCVAAGNDMASYISPGLAEAKSPASEPLAVTVAAMDKTDEISDFSNYGRLVDVFGPGTDITSTWIGSNSSTRTISGTSMATPHVTGLACCLLSDGRLAEKTPYGVASQITIKADKNKLLGLDRITSNSILQV</sequence>
<dbReference type="InterPro" id="IPR010259">
    <property type="entry name" value="S8pro/Inhibitor_I9"/>
</dbReference>
<dbReference type="PROSITE" id="PS00138">
    <property type="entry name" value="SUBTILASE_SER"/>
    <property type="match status" value="1"/>
</dbReference>
<evidence type="ECO:0000256" key="6">
    <source>
        <dbReference type="PROSITE-ProRule" id="PRU01240"/>
    </source>
</evidence>
<comment type="caution">
    <text evidence="10">The sequence shown here is derived from an EMBL/GenBank/DDBJ whole genome shotgun (WGS) entry which is preliminary data.</text>
</comment>
<keyword evidence="11" id="KW-1185">Reference proteome</keyword>
<dbReference type="Pfam" id="PF05922">
    <property type="entry name" value="Inhibitor_I9"/>
    <property type="match status" value="1"/>
</dbReference>
<dbReference type="PROSITE" id="PS00137">
    <property type="entry name" value="SUBTILASE_HIS"/>
    <property type="match status" value="1"/>
</dbReference>
<proteinExistence type="inferred from homology"/>
<dbReference type="InterPro" id="IPR036852">
    <property type="entry name" value="Peptidase_S8/S53_dom_sf"/>
</dbReference>
<keyword evidence="2 6" id="KW-0645">Protease</keyword>
<evidence type="ECO:0000256" key="1">
    <source>
        <dbReference type="ARBA" id="ARBA00011073"/>
    </source>
</evidence>
<feature type="domain" description="Peptidase S8/S53" evidence="8">
    <location>
        <begin position="130"/>
        <end position="377"/>
    </location>
</feature>
<feature type="active site" description="Charge relay system" evidence="6">
    <location>
        <position position="333"/>
    </location>
</feature>
<dbReference type="SUPFAM" id="SSF52743">
    <property type="entry name" value="Subtilisin-like"/>
    <property type="match status" value="1"/>
</dbReference>
<dbReference type="PANTHER" id="PTHR43806">
    <property type="entry name" value="PEPTIDASE S8"/>
    <property type="match status" value="1"/>
</dbReference>
<dbReference type="AlphaFoldDB" id="A0A9P8VSC6"/>
<dbReference type="InterPro" id="IPR023828">
    <property type="entry name" value="Peptidase_S8_Ser-AS"/>
</dbReference>
<evidence type="ECO:0000256" key="2">
    <source>
        <dbReference type="ARBA" id="ARBA00022670"/>
    </source>
</evidence>
<dbReference type="PROSITE" id="PS51892">
    <property type="entry name" value="SUBTILASE"/>
    <property type="match status" value="1"/>
</dbReference>
<dbReference type="FunFam" id="3.40.50.200:FF:000007">
    <property type="entry name" value="Subtilisin-like serine protease"/>
    <property type="match status" value="1"/>
</dbReference>
<dbReference type="CDD" id="cd04077">
    <property type="entry name" value="Peptidases_S8_PCSK9_ProteinaseK_like"/>
    <property type="match status" value="1"/>
</dbReference>
<accession>A0A9P8VSC6</accession>
<dbReference type="InterPro" id="IPR050131">
    <property type="entry name" value="Peptidase_S8_subtilisin-like"/>
</dbReference>
<dbReference type="PROSITE" id="PS00136">
    <property type="entry name" value="SUBTILASE_ASP"/>
    <property type="match status" value="1"/>
</dbReference>
<keyword evidence="4 6" id="KW-0378">Hydrolase</keyword>
<keyword evidence="5 6" id="KW-0720">Serine protease</keyword>
<dbReference type="Proteomes" id="UP000777438">
    <property type="component" value="Unassembled WGS sequence"/>
</dbReference>
<dbReference type="InterPro" id="IPR034193">
    <property type="entry name" value="PCSK9_ProteinaseK-like"/>
</dbReference>
<dbReference type="GO" id="GO:0004252">
    <property type="term" value="F:serine-type endopeptidase activity"/>
    <property type="evidence" value="ECO:0007669"/>
    <property type="project" value="UniProtKB-UniRule"/>
</dbReference>
<evidence type="ECO:0000256" key="3">
    <source>
        <dbReference type="ARBA" id="ARBA00022729"/>
    </source>
</evidence>
<dbReference type="InterPro" id="IPR015500">
    <property type="entry name" value="Peptidase_S8_subtilisin-rel"/>
</dbReference>
<dbReference type="PANTHER" id="PTHR43806:SF11">
    <property type="entry name" value="CEREVISIN-RELATED"/>
    <property type="match status" value="1"/>
</dbReference>
<organism evidence="10 11">
    <name type="scientific">Thelonectria olida</name>
    <dbReference type="NCBI Taxonomy" id="1576542"/>
    <lineage>
        <taxon>Eukaryota</taxon>
        <taxon>Fungi</taxon>
        <taxon>Dikarya</taxon>
        <taxon>Ascomycota</taxon>
        <taxon>Pezizomycotina</taxon>
        <taxon>Sordariomycetes</taxon>
        <taxon>Hypocreomycetidae</taxon>
        <taxon>Hypocreales</taxon>
        <taxon>Nectriaceae</taxon>
        <taxon>Thelonectria</taxon>
    </lineage>
</organism>
<dbReference type="SUPFAM" id="SSF54897">
    <property type="entry name" value="Protease propeptides/inhibitors"/>
    <property type="match status" value="1"/>
</dbReference>
<evidence type="ECO:0000256" key="7">
    <source>
        <dbReference type="RuleBase" id="RU003355"/>
    </source>
</evidence>
<evidence type="ECO:0000259" key="8">
    <source>
        <dbReference type="Pfam" id="PF00082"/>
    </source>
</evidence>
<evidence type="ECO:0000256" key="5">
    <source>
        <dbReference type="ARBA" id="ARBA00022825"/>
    </source>
</evidence>
<dbReference type="InterPro" id="IPR023827">
    <property type="entry name" value="Peptidase_S8_Asp-AS"/>
</dbReference>
<comment type="similarity">
    <text evidence="1 6 7">Belongs to the peptidase S8 family.</text>
</comment>
<dbReference type="Gene3D" id="3.40.50.200">
    <property type="entry name" value="Peptidase S8/S53 domain"/>
    <property type="match status" value="1"/>
</dbReference>
<evidence type="ECO:0000313" key="10">
    <source>
        <dbReference type="EMBL" id="KAH6876345.1"/>
    </source>
</evidence>
<dbReference type="Pfam" id="PF00082">
    <property type="entry name" value="Peptidase_S8"/>
    <property type="match status" value="1"/>
</dbReference>
<dbReference type="PRINTS" id="PR00723">
    <property type="entry name" value="SUBTILISIN"/>
</dbReference>